<accession>A0ABD1YAJ4</accession>
<dbReference type="AlphaFoldDB" id="A0ABD1YAJ4"/>
<evidence type="ECO:0000313" key="2">
    <source>
        <dbReference type="Proteomes" id="UP001605036"/>
    </source>
</evidence>
<name>A0ABD1YAJ4_9MARC</name>
<dbReference type="Proteomes" id="UP001605036">
    <property type="component" value="Unassembled WGS sequence"/>
</dbReference>
<organism evidence="1 2">
    <name type="scientific">Riccia fluitans</name>
    <dbReference type="NCBI Taxonomy" id="41844"/>
    <lineage>
        <taxon>Eukaryota</taxon>
        <taxon>Viridiplantae</taxon>
        <taxon>Streptophyta</taxon>
        <taxon>Embryophyta</taxon>
        <taxon>Marchantiophyta</taxon>
        <taxon>Marchantiopsida</taxon>
        <taxon>Marchantiidae</taxon>
        <taxon>Marchantiales</taxon>
        <taxon>Ricciaceae</taxon>
        <taxon>Riccia</taxon>
    </lineage>
</organism>
<keyword evidence="2" id="KW-1185">Reference proteome</keyword>
<gene>
    <name evidence="1" type="ORF">R1flu_008033</name>
</gene>
<reference evidence="1 2" key="1">
    <citation type="submission" date="2024-09" db="EMBL/GenBank/DDBJ databases">
        <title>Chromosome-scale assembly of Riccia fluitans.</title>
        <authorList>
            <person name="Paukszto L."/>
            <person name="Sawicki J."/>
            <person name="Karawczyk K."/>
            <person name="Piernik-Szablinska J."/>
            <person name="Szczecinska M."/>
            <person name="Mazdziarz M."/>
        </authorList>
    </citation>
    <scope>NUCLEOTIDE SEQUENCE [LARGE SCALE GENOMIC DNA]</scope>
    <source>
        <strain evidence="1">Rf_01</strain>
        <tissue evidence="1">Aerial parts of the thallus</tissue>
    </source>
</reference>
<comment type="caution">
    <text evidence="1">The sequence shown here is derived from an EMBL/GenBank/DDBJ whole genome shotgun (WGS) entry which is preliminary data.</text>
</comment>
<evidence type="ECO:0000313" key="1">
    <source>
        <dbReference type="EMBL" id="KAL2623788.1"/>
    </source>
</evidence>
<protein>
    <submittedName>
        <fullName evidence="1">Uncharacterized protein</fullName>
    </submittedName>
</protein>
<proteinExistence type="predicted"/>
<sequence>MTKIPHETIDLSDESQEAKKEEEIILAEDTLQAPEVDAIEKFQLSMIYDEQVVTPIIRILEESKTQVEEEVGW</sequence>
<dbReference type="EMBL" id="JBHFFA010000005">
    <property type="protein sequence ID" value="KAL2623788.1"/>
    <property type="molecule type" value="Genomic_DNA"/>
</dbReference>